<keyword evidence="7" id="KW-0539">Nucleus</keyword>
<proteinExistence type="predicted"/>
<name>A0A2V1DRN3_9PLEO</name>
<reference evidence="10 11" key="1">
    <citation type="journal article" date="2018" name="Sci. Rep.">
        <title>Comparative genomics provides insights into the lifestyle and reveals functional heterogeneity of dark septate endophytic fungi.</title>
        <authorList>
            <person name="Knapp D.G."/>
            <person name="Nemeth J.B."/>
            <person name="Barry K."/>
            <person name="Hainaut M."/>
            <person name="Henrissat B."/>
            <person name="Johnson J."/>
            <person name="Kuo A."/>
            <person name="Lim J.H.P."/>
            <person name="Lipzen A."/>
            <person name="Nolan M."/>
            <person name="Ohm R.A."/>
            <person name="Tamas L."/>
            <person name="Grigoriev I.V."/>
            <person name="Spatafora J.W."/>
            <person name="Nagy L.G."/>
            <person name="Kovacs G.M."/>
        </authorList>
    </citation>
    <scope>NUCLEOTIDE SEQUENCE [LARGE SCALE GENOMIC DNA]</scope>
    <source>
        <strain evidence="10 11">DSE2036</strain>
    </source>
</reference>
<evidence type="ECO:0000256" key="4">
    <source>
        <dbReference type="ARBA" id="ARBA00023015"/>
    </source>
</evidence>
<dbReference type="GO" id="GO:0045944">
    <property type="term" value="P:positive regulation of transcription by RNA polymerase II"/>
    <property type="evidence" value="ECO:0007669"/>
    <property type="project" value="TreeGrafter"/>
</dbReference>
<evidence type="ECO:0000256" key="1">
    <source>
        <dbReference type="ARBA" id="ARBA00004123"/>
    </source>
</evidence>
<keyword evidence="11" id="KW-1185">Reference proteome</keyword>
<evidence type="ECO:0000259" key="9">
    <source>
        <dbReference type="PROSITE" id="PS50048"/>
    </source>
</evidence>
<dbReference type="CDD" id="cd00067">
    <property type="entry name" value="GAL4"/>
    <property type="match status" value="1"/>
</dbReference>
<dbReference type="GO" id="GO:0008270">
    <property type="term" value="F:zinc ion binding"/>
    <property type="evidence" value="ECO:0007669"/>
    <property type="project" value="InterPro"/>
</dbReference>
<dbReference type="PANTHER" id="PTHR47782:SF2">
    <property type="entry name" value="TRANSCRIPTION FACTOR, PUTATIVE (AFU_ORTHOLOGUE AFUA_4G12570)-RELATED"/>
    <property type="match status" value="1"/>
</dbReference>
<evidence type="ECO:0000256" key="3">
    <source>
        <dbReference type="ARBA" id="ARBA00022833"/>
    </source>
</evidence>
<organism evidence="10 11">
    <name type="scientific">Periconia macrospinosa</name>
    <dbReference type="NCBI Taxonomy" id="97972"/>
    <lineage>
        <taxon>Eukaryota</taxon>
        <taxon>Fungi</taxon>
        <taxon>Dikarya</taxon>
        <taxon>Ascomycota</taxon>
        <taxon>Pezizomycotina</taxon>
        <taxon>Dothideomycetes</taxon>
        <taxon>Pleosporomycetidae</taxon>
        <taxon>Pleosporales</taxon>
        <taxon>Massarineae</taxon>
        <taxon>Periconiaceae</taxon>
        <taxon>Periconia</taxon>
    </lineage>
</organism>
<dbReference type="GO" id="GO:0043565">
    <property type="term" value="F:sequence-specific DNA binding"/>
    <property type="evidence" value="ECO:0007669"/>
    <property type="project" value="TreeGrafter"/>
</dbReference>
<dbReference type="PROSITE" id="PS50048">
    <property type="entry name" value="ZN2_CY6_FUNGAL_2"/>
    <property type="match status" value="1"/>
</dbReference>
<dbReference type="Gene3D" id="4.10.240.10">
    <property type="entry name" value="Zn(2)-C6 fungal-type DNA-binding domain"/>
    <property type="match status" value="1"/>
</dbReference>
<feature type="region of interest" description="Disordered" evidence="8">
    <location>
        <begin position="654"/>
        <end position="781"/>
    </location>
</feature>
<dbReference type="Pfam" id="PF04082">
    <property type="entry name" value="Fungal_trans"/>
    <property type="match status" value="1"/>
</dbReference>
<feature type="compositionally biased region" description="Polar residues" evidence="8">
    <location>
        <begin position="677"/>
        <end position="701"/>
    </location>
</feature>
<accession>A0A2V1DRN3</accession>
<dbReference type="InterPro" id="IPR007219">
    <property type="entry name" value="XnlR_reg_dom"/>
</dbReference>
<feature type="compositionally biased region" description="Gly residues" evidence="8">
    <location>
        <begin position="769"/>
        <end position="781"/>
    </location>
</feature>
<evidence type="ECO:0000313" key="10">
    <source>
        <dbReference type="EMBL" id="PVI00918.1"/>
    </source>
</evidence>
<dbReference type="OrthoDB" id="5319458at2759"/>
<dbReference type="InterPro" id="IPR052202">
    <property type="entry name" value="Yeast_MetPath_Reg"/>
</dbReference>
<evidence type="ECO:0000256" key="6">
    <source>
        <dbReference type="ARBA" id="ARBA00023163"/>
    </source>
</evidence>
<keyword evidence="6" id="KW-0804">Transcription</keyword>
<dbReference type="Proteomes" id="UP000244855">
    <property type="component" value="Unassembled WGS sequence"/>
</dbReference>
<dbReference type="EMBL" id="KZ805366">
    <property type="protein sequence ID" value="PVI00918.1"/>
    <property type="molecule type" value="Genomic_DNA"/>
</dbReference>
<dbReference type="PANTHER" id="PTHR47782">
    <property type="entry name" value="ZN(II)2CYS6 TRANSCRIPTION FACTOR (EUROFUNG)-RELATED"/>
    <property type="match status" value="1"/>
</dbReference>
<dbReference type="STRING" id="97972.A0A2V1DRN3"/>
<sequence length="781" mass="86923">MHTDPRSNLMVLETPLLRVSRPVAACQRCRSAKIKCDGKLPACTACEKSNRASECSSTNDQFARGKERSYVATLEARVERLEKKIAEARARRKSSTIVMTDAPTEEPATTPRRLSQDTVKGPRPGSQRAERRKEASDIDELVSDFGLLAVNATARDFYGFTTEMSYARLILSASSKEPMPADLTKALPPKFAATPLISHYVNTLYALLPIFEETTLYGCVDAVYHLDGIGKPFDFWVVRMVLAIACLLRSDQRGDTWYSDAVGHANAALEHAEKVLHPGFITSIQALVLLVIYATMDPHHYDSWTLIGAASRAMVDLGIHQDPSRSVSMAKSKLEIRRRVYWCVYSLDRSTSLVQTRAFSFSDDSAHVHLPFHNASSSSRHSSPQSHVFLQSFDSALDMFRIRQIQSEWYMDLFQSGRDQWQDPYPYIWNMYNRMSEWFNDMSQSTLPALRSFFELELLYSYVYILSPSSRVPHIHEYAQRLIFEHCIAYATNLLANIDNQSITTRTPVTFYDAMRAYMTGRQFVDILSRNLDVILDPRQPSPPAPSAPSSTSDDPLAPAATVQPPPFPTPLLPEGHSIPQDPTTRAINAINDFTTILSRFGLRFGFTHWRDRFQRESGAVLAQLYQRSSLSPHASPQAHHTPVQPAYAAQSWIPLPSPSQQQPSQMYSHALPQTPPSAYSQQQQQHNPFSPSPYDNNGSGSHYAPPPSSSSSTGQVPDWTTTPPSAHSLPDLPPPSGGRVRQALVYGPGIPQHQGSSPVRQPHHVSNGGSGGQDGGQGWA</sequence>
<keyword evidence="2" id="KW-0479">Metal-binding</keyword>
<feature type="region of interest" description="Disordered" evidence="8">
    <location>
        <begin position="538"/>
        <end position="584"/>
    </location>
</feature>
<dbReference type="GO" id="GO:0000981">
    <property type="term" value="F:DNA-binding transcription factor activity, RNA polymerase II-specific"/>
    <property type="evidence" value="ECO:0007669"/>
    <property type="project" value="InterPro"/>
</dbReference>
<dbReference type="PROSITE" id="PS00463">
    <property type="entry name" value="ZN2_CY6_FUNGAL_1"/>
    <property type="match status" value="1"/>
</dbReference>
<evidence type="ECO:0000313" key="11">
    <source>
        <dbReference type="Proteomes" id="UP000244855"/>
    </source>
</evidence>
<dbReference type="GO" id="GO:0006351">
    <property type="term" value="P:DNA-templated transcription"/>
    <property type="evidence" value="ECO:0007669"/>
    <property type="project" value="InterPro"/>
</dbReference>
<feature type="domain" description="Zn(2)-C6 fungal-type" evidence="9">
    <location>
        <begin position="25"/>
        <end position="57"/>
    </location>
</feature>
<comment type="subcellular location">
    <subcellularLocation>
        <location evidence="1">Nucleus</location>
    </subcellularLocation>
</comment>
<dbReference type="SMART" id="SM00906">
    <property type="entry name" value="Fungal_trans"/>
    <property type="match status" value="1"/>
</dbReference>
<feature type="compositionally biased region" description="Low complexity" evidence="8">
    <location>
        <begin position="654"/>
        <end position="666"/>
    </location>
</feature>
<dbReference type="AlphaFoldDB" id="A0A2V1DRN3"/>
<dbReference type="Pfam" id="PF00172">
    <property type="entry name" value="Zn_clus"/>
    <property type="match status" value="1"/>
</dbReference>
<evidence type="ECO:0000256" key="5">
    <source>
        <dbReference type="ARBA" id="ARBA00023125"/>
    </source>
</evidence>
<evidence type="ECO:0000256" key="8">
    <source>
        <dbReference type="SAM" id="MobiDB-lite"/>
    </source>
</evidence>
<keyword evidence="4" id="KW-0805">Transcription regulation</keyword>
<dbReference type="InterPro" id="IPR001138">
    <property type="entry name" value="Zn2Cys6_DnaBD"/>
</dbReference>
<dbReference type="GO" id="GO:0005634">
    <property type="term" value="C:nucleus"/>
    <property type="evidence" value="ECO:0007669"/>
    <property type="project" value="UniProtKB-SubCell"/>
</dbReference>
<dbReference type="InterPro" id="IPR036864">
    <property type="entry name" value="Zn2-C6_fun-type_DNA-bd_sf"/>
</dbReference>
<keyword evidence="5" id="KW-0238">DNA-binding</keyword>
<keyword evidence="3" id="KW-0862">Zinc</keyword>
<dbReference type="SUPFAM" id="SSF57701">
    <property type="entry name" value="Zn2/Cys6 DNA-binding domain"/>
    <property type="match status" value="1"/>
</dbReference>
<dbReference type="CDD" id="cd12148">
    <property type="entry name" value="fungal_TF_MHR"/>
    <property type="match status" value="1"/>
</dbReference>
<evidence type="ECO:0000256" key="2">
    <source>
        <dbReference type="ARBA" id="ARBA00022723"/>
    </source>
</evidence>
<evidence type="ECO:0000256" key="7">
    <source>
        <dbReference type="ARBA" id="ARBA00023242"/>
    </source>
</evidence>
<protein>
    <submittedName>
        <fullName evidence="10">Zn(II)2Cys6 cluster transcripitional activator</fullName>
    </submittedName>
</protein>
<gene>
    <name evidence="10" type="ORF">DM02DRAFT_614067</name>
</gene>
<feature type="region of interest" description="Disordered" evidence="8">
    <location>
        <begin position="97"/>
        <end position="135"/>
    </location>
</feature>
<feature type="compositionally biased region" description="Polar residues" evidence="8">
    <location>
        <begin position="714"/>
        <end position="726"/>
    </location>
</feature>
<dbReference type="SMART" id="SM00066">
    <property type="entry name" value="GAL4"/>
    <property type="match status" value="1"/>
</dbReference>
<feature type="compositionally biased region" description="Low complexity" evidence="8">
    <location>
        <begin position="548"/>
        <end position="563"/>
    </location>
</feature>